<evidence type="ECO:0000313" key="1">
    <source>
        <dbReference type="EMBL" id="KAJ2810341.1"/>
    </source>
</evidence>
<name>A0ACC1LJA7_9FUNG</name>
<protein>
    <submittedName>
        <fullName evidence="1">Uncharacterized protein</fullName>
    </submittedName>
</protein>
<organism evidence="1 2">
    <name type="scientific">Coemansia furcata</name>
    <dbReference type="NCBI Taxonomy" id="417177"/>
    <lineage>
        <taxon>Eukaryota</taxon>
        <taxon>Fungi</taxon>
        <taxon>Fungi incertae sedis</taxon>
        <taxon>Zoopagomycota</taxon>
        <taxon>Kickxellomycotina</taxon>
        <taxon>Kickxellomycetes</taxon>
        <taxon>Kickxellales</taxon>
        <taxon>Kickxellaceae</taxon>
        <taxon>Coemansia</taxon>
    </lineage>
</organism>
<sequence>MPVTSISNLDELRKLIKTNDRVIVKFGGGTCRNCHIMDSIYLKLSDENTNIIFLSVDIDTSEDIKQKYGIDSSPTFKFYEHSVEAGQVTGAIVCALNKGIKMLSAV</sequence>
<evidence type="ECO:0000313" key="2">
    <source>
        <dbReference type="Proteomes" id="UP001140096"/>
    </source>
</evidence>
<keyword evidence="2" id="KW-1185">Reference proteome</keyword>
<proteinExistence type="predicted"/>
<accession>A0ACC1LJA7</accession>
<reference evidence="1" key="1">
    <citation type="submission" date="2022-07" db="EMBL/GenBank/DDBJ databases">
        <title>Phylogenomic reconstructions and comparative analyses of Kickxellomycotina fungi.</title>
        <authorList>
            <person name="Reynolds N.K."/>
            <person name="Stajich J.E."/>
            <person name="Barry K."/>
            <person name="Grigoriev I.V."/>
            <person name="Crous P."/>
            <person name="Smith M.E."/>
        </authorList>
    </citation>
    <scope>NUCLEOTIDE SEQUENCE</scope>
    <source>
        <strain evidence="1">CBS 102833</strain>
    </source>
</reference>
<dbReference type="Proteomes" id="UP001140096">
    <property type="component" value="Unassembled WGS sequence"/>
</dbReference>
<comment type="caution">
    <text evidence="1">The sequence shown here is derived from an EMBL/GenBank/DDBJ whole genome shotgun (WGS) entry which is preliminary data.</text>
</comment>
<gene>
    <name evidence="1" type="ORF">H4S07_002720</name>
</gene>
<dbReference type="EMBL" id="JANBUP010000741">
    <property type="protein sequence ID" value="KAJ2810341.1"/>
    <property type="molecule type" value="Genomic_DNA"/>
</dbReference>